<dbReference type="OrthoDB" id="181267at2"/>
<dbReference type="PANTHER" id="PTHR33442">
    <property type="entry name" value="TRANS-3-HYDROXY-L-PROLINE DEHYDRATASE"/>
    <property type="match status" value="1"/>
</dbReference>
<dbReference type="Gene3D" id="3.10.310.10">
    <property type="entry name" value="Diaminopimelate Epimerase, Chain A, domain 1"/>
    <property type="match status" value="2"/>
</dbReference>
<evidence type="ECO:0000313" key="3">
    <source>
        <dbReference type="Proteomes" id="UP000280434"/>
    </source>
</evidence>
<dbReference type="PANTHER" id="PTHR33442:SF1">
    <property type="entry name" value="TRANS-3-HYDROXY-L-PROLINE DEHYDRATASE"/>
    <property type="match status" value="1"/>
</dbReference>
<protein>
    <submittedName>
        <fullName evidence="2">Hydroxyproline-2-epimerase</fullName>
    </submittedName>
</protein>
<dbReference type="InterPro" id="IPR008794">
    <property type="entry name" value="Pro_racemase_fam"/>
</dbReference>
<dbReference type="PIRSF" id="PIRSF029792">
    <property type="entry name" value="Pro_racemase"/>
    <property type="match status" value="1"/>
</dbReference>
<evidence type="ECO:0000313" key="2">
    <source>
        <dbReference type="EMBL" id="RKP43898.1"/>
    </source>
</evidence>
<reference evidence="2 3" key="1">
    <citation type="submission" date="2018-10" db="EMBL/GenBank/DDBJ databases">
        <title>Paraburkholderia sp. 7MK8-2, isolated from soil.</title>
        <authorList>
            <person name="Gao Z.-H."/>
            <person name="Qiu L.-H."/>
        </authorList>
    </citation>
    <scope>NUCLEOTIDE SEQUENCE [LARGE SCALE GENOMIC DNA]</scope>
    <source>
        <strain evidence="2 3">7MK8-2</strain>
    </source>
</reference>
<evidence type="ECO:0000256" key="1">
    <source>
        <dbReference type="ARBA" id="ARBA00007529"/>
    </source>
</evidence>
<gene>
    <name evidence="2" type="ORF">D7S89_24450</name>
</gene>
<sequence length="332" mass="34757">MCGMNTTHFIDSHTGGEPTRLIVEGGPDLGSGPLDVRLARLREHFDDWRAGIVLEPRGSDVIVGALLCAPHDLTCAAGVIFFNNVGYLGMCGHGTIGLIASLADMGRLAPGRHRIETPVGVVEATLNGDGSVSVRNVPAYRYRHAVAVDVPGHGKLTGDIAWGGNWFFLVADHGRTLEPEHIGELAAFTHAVREALIAQGITGANGALIDHIELFAPGASSDVDSRNFVLCPGGAYDRSPCGTGTSAKLACLAADGKLAPGEVWRQQSIIGSMFEGSYVPFDAASGAQQVDIADGPVIVPTITGRAYVMAEGRLRFEADDPFATGIPTAHSV</sequence>
<keyword evidence="3" id="KW-1185">Reference proteome</keyword>
<proteinExistence type="inferred from homology"/>
<dbReference type="Pfam" id="PF05544">
    <property type="entry name" value="Pro_racemase"/>
    <property type="match status" value="1"/>
</dbReference>
<dbReference type="SFLD" id="SFLDS00028">
    <property type="entry name" value="Proline_Racemase"/>
    <property type="match status" value="1"/>
</dbReference>
<organism evidence="2 3">
    <name type="scientific">Trinickia fusca</name>
    <dbReference type="NCBI Taxonomy" id="2419777"/>
    <lineage>
        <taxon>Bacteria</taxon>
        <taxon>Pseudomonadati</taxon>
        <taxon>Pseudomonadota</taxon>
        <taxon>Betaproteobacteria</taxon>
        <taxon>Burkholderiales</taxon>
        <taxon>Burkholderiaceae</taxon>
        <taxon>Trinickia</taxon>
    </lineage>
</organism>
<dbReference type="SUPFAM" id="SSF54506">
    <property type="entry name" value="Diaminopimelate epimerase-like"/>
    <property type="match status" value="1"/>
</dbReference>
<comment type="similarity">
    <text evidence="1">Belongs to the proline racemase family.</text>
</comment>
<accession>A0A494WZD6</accession>
<dbReference type="EMBL" id="RBZV01000016">
    <property type="protein sequence ID" value="RKP43898.1"/>
    <property type="molecule type" value="Genomic_DNA"/>
</dbReference>
<name>A0A494WZD6_9BURK</name>
<comment type="caution">
    <text evidence="2">The sequence shown here is derived from an EMBL/GenBank/DDBJ whole genome shotgun (WGS) entry which is preliminary data.</text>
</comment>
<dbReference type="AlphaFoldDB" id="A0A494WZD6"/>
<dbReference type="Proteomes" id="UP000280434">
    <property type="component" value="Unassembled WGS sequence"/>
</dbReference>
<dbReference type="RefSeq" id="WP_121281513.1">
    <property type="nucleotide sequence ID" value="NZ_RBZV01000016.1"/>
</dbReference>
<dbReference type="FunFam" id="3.10.310.10:FF:000003">
    <property type="entry name" value="Proline racemase"/>
    <property type="match status" value="1"/>
</dbReference>